<dbReference type="EMBL" id="JALLPJ020000332">
    <property type="protein sequence ID" value="KAL3795180.1"/>
    <property type="molecule type" value="Genomic_DNA"/>
</dbReference>
<gene>
    <name evidence="1" type="ORF">ACHAWO_005352</name>
</gene>
<organism evidence="1 2">
    <name type="scientific">Cyclotella atomus</name>
    <dbReference type="NCBI Taxonomy" id="382360"/>
    <lineage>
        <taxon>Eukaryota</taxon>
        <taxon>Sar</taxon>
        <taxon>Stramenopiles</taxon>
        <taxon>Ochrophyta</taxon>
        <taxon>Bacillariophyta</taxon>
        <taxon>Coscinodiscophyceae</taxon>
        <taxon>Thalassiosirophycidae</taxon>
        <taxon>Stephanodiscales</taxon>
        <taxon>Stephanodiscaceae</taxon>
        <taxon>Cyclotella</taxon>
    </lineage>
</organism>
<keyword evidence="2" id="KW-1185">Reference proteome</keyword>
<evidence type="ECO:0000313" key="2">
    <source>
        <dbReference type="Proteomes" id="UP001530400"/>
    </source>
</evidence>
<protein>
    <submittedName>
        <fullName evidence="1">Uncharacterized protein</fullName>
    </submittedName>
</protein>
<accession>A0ABD3QAK7</accession>
<name>A0ABD3QAK7_9STRA</name>
<dbReference type="Proteomes" id="UP001530400">
    <property type="component" value="Unassembled WGS sequence"/>
</dbReference>
<dbReference type="AlphaFoldDB" id="A0ABD3QAK7"/>
<reference evidence="1 2" key="1">
    <citation type="submission" date="2024-10" db="EMBL/GenBank/DDBJ databases">
        <title>Updated reference genomes for cyclostephanoid diatoms.</title>
        <authorList>
            <person name="Roberts W.R."/>
            <person name="Alverson A.J."/>
        </authorList>
    </citation>
    <scope>NUCLEOTIDE SEQUENCE [LARGE SCALE GENOMIC DNA]</scope>
    <source>
        <strain evidence="1 2">AJA010-31</strain>
    </source>
</reference>
<sequence length="400" mass="46524">MRLRRTSISLQTKQSSFSPIQQETWHDLNWQQFREIGENFFLRPATYALLSLSLKFCIRSRLPSNKINKTIEQFKHDIQTKYYFKTEDPPEDPDFNPKLYIKAPWWKPKPASQVIEDALTLFEERLTTKHNKHQVACRVTVWKHLEFIKYVLEEHLNNAQVYQNFTHEMDNTLDDLQNEFFNFLNSHSRNLPDTTREIFSRSETIHGWKKVAQFRATAKVHKNPVKLRPVVAKCNTAMECLSKWLDVEFQKLVGYSVDFLARILFYARFVDEVFLIWLKECDLQWKALVLMFNDFGILKWECPKPKTSVDFLDLTLTIEGNRVVAKTYQKPENPYLYIPPHSAHPAGMINGIVLLLLSANTKGAAGKVKRAHASAVNPIAAPPPLSLSNGFKLKEVLSEK</sequence>
<comment type="caution">
    <text evidence="1">The sequence shown here is derived from an EMBL/GenBank/DDBJ whole genome shotgun (WGS) entry which is preliminary data.</text>
</comment>
<evidence type="ECO:0000313" key="1">
    <source>
        <dbReference type="EMBL" id="KAL3795180.1"/>
    </source>
</evidence>
<proteinExistence type="predicted"/>